<dbReference type="Proteomes" id="UP000813427">
    <property type="component" value="Unassembled WGS sequence"/>
</dbReference>
<dbReference type="GO" id="GO:0005634">
    <property type="term" value="C:nucleus"/>
    <property type="evidence" value="ECO:0007669"/>
    <property type="project" value="TreeGrafter"/>
</dbReference>
<feature type="repeat" description="ANK" evidence="3">
    <location>
        <begin position="137"/>
        <end position="166"/>
    </location>
</feature>
<dbReference type="SMART" id="SM00248">
    <property type="entry name" value="ANK"/>
    <property type="match status" value="5"/>
</dbReference>
<feature type="repeat" description="ANK" evidence="3">
    <location>
        <begin position="66"/>
        <end position="98"/>
    </location>
</feature>
<dbReference type="SUPFAM" id="SSF48403">
    <property type="entry name" value="Ankyrin repeat"/>
    <property type="match status" value="1"/>
</dbReference>
<keyword evidence="1" id="KW-0677">Repeat</keyword>
<evidence type="ECO:0000313" key="4">
    <source>
        <dbReference type="EMBL" id="KAH7236533.1"/>
    </source>
</evidence>
<dbReference type="PANTHER" id="PTHR24193:SF121">
    <property type="entry name" value="ADA2A-CONTAINING COMPLEX COMPONENT 3, ISOFORM D"/>
    <property type="match status" value="1"/>
</dbReference>
<gene>
    <name evidence="4" type="ORF">BKA59DRAFT_360008</name>
</gene>
<reference evidence="4" key="1">
    <citation type="journal article" date="2021" name="Nat. Commun.">
        <title>Genetic determinants of endophytism in the Arabidopsis root mycobiome.</title>
        <authorList>
            <person name="Mesny F."/>
            <person name="Miyauchi S."/>
            <person name="Thiergart T."/>
            <person name="Pickel B."/>
            <person name="Atanasova L."/>
            <person name="Karlsson M."/>
            <person name="Huettel B."/>
            <person name="Barry K.W."/>
            <person name="Haridas S."/>
            <person name="Chen C."/>
            <person name="Bauer D."/>
            <person name="Andreopoulos W."/>
            <person name="Pangilinan J."/>
            <person name="LaButti K."/>
            <person name="Riley R."/>
            <person name="Lipzen A."/>
            <person name="Clum A."/>
            <person name="Drula E."/>
            <person name="Henrissat B."/>
            <person name="Kohler A."/>
            <person name="Grigoriev I.V."/>
            <person name="Martin F.M."/>
            <person name="Hacquard S."/>
        </authorList>
    </citation>
    <scope>NUCLEOTIDE SEQUENCE</scope>
    <source>
        <strain evidence="4">MPI-SDFR-AT-0068</strain>
    </source>
</reference>
<keyword evidence="2 3" id="KW-0040">ANK repeat</keyword>
<feature type="repeat" description="ANK" evidence="3">
    <location>
        <begin position="33"/>
        <end position="65"/>
    </location>
</feature>
<feature type="non-terminal residue" evidence="4">
    <location>
        <position position="166"/>
    </location>
</feature>
<evidence type="ECO:0000313" key="5">
    <source>
        <dbReference type="Proteomes" id="UP000813427"/>
    </source>
</evidence>
<accession>A0A8K0RSR1</accession>
<dbReference type="InterPro" id="IPR036770">
    <property type="entry name" value="Ankyrin_rpt-contain_sf"/>
</dbReference>
<dbReference type="EMBL" id="JAGPXF010000007">
    <property type="protein sequence ID" value="KAH7236533.1"/>
    <property type="molecule type" value="Genomic_DNA"/>
</dbReference>
<dbReference type="GO" id="GO:0045944">
    <property type="term" value="P:positive regulation of transcription by RNA polymerase II"/>
    <property type="evidence" value="ECO:0007669"/>
    <property type="project" value="TreeGrafter"/>
</dbReference>
<dbReference type="PROSITE" id="PS50088">
    <property type="entry name" value="ANK_REPEAT"/>
    <property type="match status" value="4"/>
</dbReference>
<evidence type="ECO:0000256" key="3">
    <source>
        <dbReference type="PROSITE-ProRule" id="PRU00023"/>
    </source>
</evidence>
<comment type="caution">
    <text evidence="4">The sequence shown here is derived from an EMBL/GenBank/DDBJ whole genome shotgun (WGS) entry which is preliminary data.</text>
</comment>
<dbReference type="Gene3D" id="1.25.40.20">
    <property type="entry name" value="Ankyrin repeat-containing domain"/>
    <property type="match status" value="1"/>
</dbReference>
<sequence>GRTSLHLAAFSGHWQTVRQLIHYGASLDEPAGAGDTMLHWAVKKGNFEAVDELLHYGATDSLRDITNWTPLHRACYQNHEGIARLLTRNGADVNATNDANQTPIMIATGEGFVKVVDLLLKSPNIELELRNRSHRYYNCTALDMAVKAGNIHMVKRLVEKGATIDS</sequence>
<feature type="non-terminal residue" evidence="4">
    <location>
        <position position="1"/>
    </location>
</feature>
<protein>
    <submittedName>
        <fullName evidence="4">Ankyrin repeat-containing domain protein</fullName>
    </submittedName>
</protein>
<organism evidence="4 5">
    <name type="scientific">Fusarium tricinctum</name>
    <dbReference type="NCBI Taxonomy" id="61284"/>
    <lineage>
        <taxon>Eukaryota</taxon>
        <taxon>Fungi</taxon>
        <taxon>Dikarya</taxon>
        <taxon>Ascomycota</taxon>
        <taxon>Pezizomycotina</taxon>
        <taxon>Sordariomycetes</taxon>
        <taxon>Hypocreomycetidae</taxon>
        <taxon>Hypocreales</taxon>
        <taxon>Nectriaceae</taxon>
        <taxon>Fusarium</taxon>
        <taxon>Fusarium tricinctum species complex</taxon>
    </lineage>
</organism>
<evidence type="ECO:0000256" key="2">
    <source>
        <dbReference type="ARBA" id="ARBA00023043"/>
    </source>
</evidence>
<feature type="repeat" description="ANK" evidence="3">
    <location>
        <begin position="1"/>
        <end position="32"/>
    </location>
</feature>
<keyword evidence="5" id="KW-1185">Reference proteome</keyword>
<dbReference type="OrthoDB" id="5122169at2759"/>
<dbReference type="PANTHER" id="PTHR24193">
    <property type="entry name" value="ANKYRIN REPEAT PROTEIN"/>
    <property type="match status" value="1"/>
</dbReference>
<dbReference type="InterPro" id="IPR050663">
    <property type="entry name" value="Ankyrin-SOCS_Box"/>
</dbReference>
<proteinExistence type="predicted"/>
<name>A0A8K0RSR1_9HYPO</name>
<dbReference type="PRINTS" id="PR01415">
    <property type="entry name" value="ANKYRIN"/>
</dbReference>
<dbReference type="AlphaFoldDB" id="A0A8K0RSR1"/>
<dbReference type="PROSITE" id="PS50297">
    <property type="entry name" value="ANK_REP_REGION"/>
    <property type="match status" value="4"/>
</dbReference>
<dbReference type="InterPro" id="IPR002110">
    <property type="entry name" value="Ankyrin_rpt"/>
</dbReference>
<evidence type="ECO:0000256" key="1">
    <source>
        <dbReference type="ARBA" id="ARBA00022737"/>
    </source>
</evidence>
<dbReference type="GO" id="GO:0000976">
    <property type="term" value="F:transcription cis-regulatory region binding"/>
    <property type="evidence" value="ECO:0007669"/>
    <property type="project" value="TreeGrafter"/>
</dbReference>
<dbReference type="Pfam" id="PF12796">
    <property type="entry name" value="Ank_2"/>
    <property type="match status" value="2"/>
</dbReference>